<accession>A0AAV6K5L7</accession>
<comment type="caution">
    <text evidence="2">The sequence shown here is derived from an EMBL/GenBank/DDBJ whole genome shotgun (WGS) entry which is preliminary data.</text>
</comment>
<dbReference type="AlphaFoldDB" id="A0AAV6K5L7"/>
<evidence type="ECO:0000313" key="2">
    <source>
        <dbReference type="EMBL" id="KAG5547652.1"/>
    </source>
</evidence>
<name>A0AAV6K5L7_9ERIC</name>
<organism evidence="2 3">
    <name type="scientific">Rhododendron griersonianum</name>
    <dbReference type="NCBI Taxonomy" id="479676"/>
    <lineage>
        <taxon>Eukaryota</taxon>
        <taxon>Viridiplantae</taxon>
        <taxon>Streptophyta</taxon>
        <taxon>Embryophyta</taxon>
        <taxon>Tracheophyta</taxon>
        <taxon>Spermatophyta</taxon>
        <taxon>Magnoliopsida</taxon>
        <taxon>eudicotyledons</taxon>
        <taxon>Gunneridae</taxon>
        <taxon>Pentapetalae</taxon>
        <taxon>asterids</taxon>
        <taxon>Ericales</taxon>
        <taxon>Ericaceae</taxon>
        <taxon>Ericoideae</taxon>
        <taxon>Rhodoreae</taxon>
        <taxon>Rhododendron</taxon>
    </lineage>
</organism>
<feature type="region of interest" description="Disordered" evidence="1">
    <location>
        <begin position="144"/>
        <end position="202"/>
    </location>
</feature>
<sequence>MYAFMNSRLVVDWAKFIFNQLIDFKNGTISTARMPFPCMITTICKQQGVKGNDFKKLEILDPGPITGTFLKKSKPRSGALKESSKAFLTSKPGPKEKKDSLLNKLFCQNVAVLNCLWKSEEKRKKEKMERKKLAKEVGKLRHELSWHTKKSEVEDDEGVERYVAPPEEELVDSSVDEEEEEDETEEDSEEDDEEDDGGDGEV</sequence>
<protein>
    <submittedName>
        <fullName evidence="2">Uncharacterized protein</fullName>
    </submittedName>
</protein>
<dbReference type="EMBL" id="JACTNZ010000005">
    <property type="protein sequence ID" value="KAG5547652.1"/>
    <property type="molecule type" value="Genomic_DNA"/>
</dbReference>
<keyword evidence="3" id="KW-1185">Reference proteome</keyword>
<feature type="compositionally biased region" description="Acidic residues" evidence="1">
    <location>
        <begin position="166"/>
        <end position="202"/>
    </location>
</feature>
<feature type="region of interest" description="Disordered" evidence="1">
    <location>
        <begin position="72"/>
        <end position="96"/>
    </location>
</feature>
<evidence type="ECO:0000256" key="1">
    <source>
        <dbReference type="SAM" id="MobiDB-lite"/>
    </source>
</evidence>
<dbReference type="Proteomes" id="UP000823749">
    <property type="component" value="Chromosome 5"/>
</dbReference>
<gene>
    <name evidence="2" type="ORF">RHGRI_013372</name>
</gene>
<reference evidence="2" key="1">
    <citation type="submission" date="2020-08" db="EMBL/GenBank/DDBJ databases">
        <title>Plant Genome Project.</title>
        <authorList>
            <person name="Zhang R.-G."/>
        </authorList>
    </citation>
    <scope>NUCLEOTIDE SEQUENCE</scope>
    <source>
        <strain evidence="2">WSP0</strain>
        <tissue evidence="2">Leaf</tissue>
    </source>
</reference>
<proteinExistence type="predicted"/>
<evidence type="ECO:0000313" key="3">
    <source>
        <dbReference type="Proteomes" id="UP000823749"/>
    </source>
</evidence>